<evidence type="ECO:0000313" key="1">
    <source>
        <dbReference type="EMBL" id="MBW4708614.1"/>
    </source>
</evidence>
<accession>A0A9X1K0W2</accession>
<protein>
    <submittedName>
        <fullName evidence="1">Uncharacterized protein</fullName>
    </submittedName>
</protein>
<name>A0A9X1K0W2_9RHOB</name>
<comment type="caution">
    <text evidence="1">The sequence shown here is derived from an EMBL/GenBank/DDBJ whole genome shotgun (WGS) entry which is preliminary data.</text>
</comment>
<dbReference type="Proteomes" id="UP001138661">
    <property type="component" value="Unassembled WGS sequence"/>
</dbReference>
<dbReference type="EMBL" id="JAHXDN010000003">
    <property type="protein sequence ID" value="MBW4708614.1"/>
    <property type="molecule type" value="Genomic_DNA"/>
</dbReference>
<proteinExistence type="predicted"/>
<sequence length="128" mass="13567">MIYWFFTNPDGTIWQAGRSPTLPTGATQSPSQISPAELVKYYLDGGGALTLRPPSPGIVSNGTEHTIADCPPGTVINIEDNISGEQLGSITTDQDPQTEVINLPDPGTYIITVTGPSPMLPTEKQVVT</sequence>
<dbReference type="RefSeq" id="WP_219502825.1">
    <property type="nucleotide sequence ID" value="NZ_JAHXDN010000003.1"/>
</dbReference>
<gene>
    <name evidence="1" type="ORF">KX928_12550</name>
</gene>
<keyword evidence="2" id="KW-1185">Reference proteome</keyword>
<organism evidence="1 2">
    <name type="scientific">Roseobacter insulae</name>
    <dbReference type="NCBI Taxonomy" id="2859783"/>
    <lineage>
        <taxon>Bacteria</taxon>
        <taxon>Pseudomonadati</taxon>
        <taxon>Pseudomonadota</taxon>
        <taxon>Alphaproteobacteria</taxon>
        <taxon>Rhodobacterales</taxon>
        <taxon>Roseobacteraceae</taxon>
        <taxon>Roseobacter</taxon>
    </lineage>
</organism>
<reference evidence="1" key="1">
    <citation type="submission" date="2021-07" db="EMBL/GenBank/DDBJ databases">
        <title>Roseobacter insulae sp. nov., isolated from a tidal flat.</title>
        <authorList>
            <person name="Park S."/>
            <person name="Yoon J.-H."/>
        </authorList>
    </citation>
    <scope>NUCLEOTIDE SEQUENCE</scope>
    <source>
        <strain evidence="1">YSTF-M11</strain>
    </source>
</reference>
<dbReference type="AlphaFoldDB" id="A0A9X1K0W2"/>
<evidence type="ECO:0000313" key="2">
    <source>
        <dbReference type="Proteomes" id="UP001138661"/>
    </source>
</evidence>